<feature type="non-terminal residue" evidence="1">
    <location>
        <position position="119"/>
    </location>
</feature>
<protein>
    <submittedName>
        <fullName evidence="1">Uncharacterized protein</fullName>
    </submittedName>
</protein>
<reference evidence="1 2" key="1">
    <citation type="submission" date="2015-09" db="EMBL/GenBank/DDBJ databases">
        <title>Draft genome sequence of Kouleothrix aurantiaca JCM 19913.</title>
        <authorList>
            <person name="Hemp J."/>
        </authorList>
    </citation>
    <scope>NUCLEOTIDE SEQUENCE [LARGE SCALE GENOMIC DNA]</scope>
    <source>
        <strain evidence="1 2">COM-B</strain>
    </source>
</reference>
<sequence>MSASGFLLSGEARETLQGLFGQLAQALEALRHFSALIINEPNVLARPSLRKWLQPNARQAESTMHELREMRVITSTALTDLSQSLTVLVLAADMLAQGHLSGSDAMAFYELLQRNIDSS</sequence>
<evidence type="ECO:0000313" key="1">
    <source>
        <dbReference type="EMBL" id="KPV52137.1"/>
    </source>
</evidence>
<gene>
    <name evidence="1" type="ORF">SE17_17275</name>
</gene>
<organism evidence="1 2">
    <name type="scientific">Kouleothrix aurantiaca</name>
    <dbReference type="NCBI Taxonomy" id="186479"/>
    <lineage>
        <taxon>Bacteria</taxon>
        <taxon>Bacillati</taxon>
        <taxon>Chloroflexota</taxon>
        <taxon>Chloroflexia</taxon>
        <taxon>Chloroflexales</taxon>
        <taxon>Roseiflexineae</taxon>
        <taxon>Roseiflexaceae</taxon>
        <taxon>Kouleothrix</taxon>
    </lineage>
</organism>
<keyword evidence="2" id="KW-1185">Reference proteome</keyword>
<comment type="caution">
    <text evidence="1">The sequence shown here is derived from an EMBL/GenBank/DDBJ whole genome shotgun (WGS) entry which is preliminary data.</text>
</comment>
<name>A0A0P9F6I8_9CHLR</name>
<evidence type="ECO:0000313" key="2">
    <source>
        <dbReference type="Proteomes" id="UP000050509"/>
    </source>
</evidence>
<accession>A0A0P9F6I8</accession>
<dbReference type="AlphaFoldDB" id="A0A0P9F6I8"/>
<dbReference type="EMBL" id="LJCR01000647">
    <property type="protein sequence ID" value="KPV52137.1"/>
    <property type="molecule type" value="Genomic_DNA"/>
</dbReference>
<dbReference type="Proteomes" id="UP000050509">
    <property type="component" value="Unassembled WGS sequence"/>
</dbReference>
<proteinExistence type="predicted"/>